<dbReference type="PANTHER" id="PTHR33371">
    <property type="entry name" value="INTERMEMBRANE PHOSPHOLIPID TRANSPORT SYSTEM BINDING PROTEIN MLAD-RELATED"/>
    <property type="match status" value="1"/>
</dbReference>
<sequence>MNTRKIEILVGLFVALGVAAFAVLALKVANSGISGSGETYTLNAKFENIGSLKTRAPIKVGGVVIGRVEGISIHPQEFVPVVAMSIDANYECQFSDTTSVSILTSGILGEQYLGISPVIASDSAKNTCLGNEVTNTSSDVDDLDDLFGVQSKALKDGDLVTDTKSALVLEELIGQFLFNQGSE</sequence>
<dbReference type="NCBIfam" id="TIGR04430">
    <property type="entry name" value="OM_asym_MlaD"/>
    <property type="match status" value="1"/>
</dbReference>
<evidence type="ECO:0000313" key="3">
    <source>
        <dbReference type="Proteomes" id="UP000586305"/>
    </source>
</evidence>
<dbReference type="EMBL" id="JABBPG010000015">
    <property type="protein sequence ID" value="NOU53076.1"/>
    <property type="molecule type" value="Genomic_DNA"/>
</dbReference>
<dbReference type="GO" id="GO:0005543">
    <property type="term" value="F:phospholipid binding"/>
    <property type="evidence" value="ECO:0007669"/>
    <property type="project" value="TreeGrafter"/>
</dbReference>
<dbReference type="AlphaFoldDB" id="A0A849VIF7"/>
<dbReference type="PANTHER" id="PTHR33371:SF4">
    <property type="entry name" value="INTERMEMBRANE PHOSPHOLIPID TRANSPORT SYSTEM BINDING PROTEIN MLAD"/>
    <property type="match status" value="1"/>
</dbReference>
<dbReference type="InterPro" id="IPR030970">
    <property type="entry name" value="ABC_MlaD"/>
</dbReference>
<organism evidence="2 3">
    <name type="scientific">Pseudoalteromonas caenipelagi</name>
    <dbReference type="NCBI Taxonomy" id="2726988"/>
    <lineage>
        <taxon>Bacteria</taxon>
        <taxon>Pseudomonadati</taxon>
        <taxon>Pseudomonadota</taxon>
        <taxon>Gammaproteobacteria</taxon>
        <taxon>Alteromonadales</taxon>
        <taxon>Pseudoalteromonadaceae</taxon>
        <taxon>Pseudoalteromonas</taxon>
    </lineage>
</organism>
<dbReference type="GO" id="GO:0005548">
    <property type="term" value="F:phospholipid transporter activity"/>
    <property type="evidence" value="ECO:0007669"/>
    <property type="project" value="TreeGrafter"/>
</dbReference>
<dbReference type="Pfam" id="PF02470">
    <property type="entry name" value="MlaD"/>
    <property type="match status" value="1"/>
</dbReference>
<comment type="caution">
    <text evidence="2">The sequence shown here is derived from an EMBL/GenBank/DDBJ whole genome shotgun (WGS) entry which is preliminary data.</text>
</comment>
<keyword evidence="3" id="KW-1185">Reference proteome</keyword>
<proteinExistence type="predicted"/>
<evidence type="ECO:0000313" key="2">
    <source>
        <dbReference type="EMBL" id="NOU53076.1"/>
    </source>
</evidence>
<dbReference type="Proteomes" id="UP000586305">
    <property type="component" value="Unassembled WGS sequence"/>
</dbReference>
<gene>
    <name evidence="2" type="primary">mlaD</name>
    <name evidence="2" type="ORF">HG263_21470</name>
</gene>
<accession>A0A849VIF7</accession>
<dbReference type="RefSeq" id="WP_171628109.1">
    <property type="nucleotide sequence ID" value="NZ_JABBPG010000015.1"/>
</dbReference>
<name>A0A849VIF7_9GAMM</name>
<dbReference type="InterPro" id="IPR003399">
    <property type="entry name" value="Mce/MlaD"/>
</dbReference>
<protein>
    <submittedName>
        <fullName evidence="2">Outer membrane lipid asymmetry maintenance protein MlaD</fullName>
    </submittedName>
</protein>
<dbReference type="InterPro" id="IPR052336">
    <property type="entry name" value="MlaD_Phospholipid_Transporter"/>
</dbReference>
<reference evidence="2 3" key="1">
    <citation type="submission" date="2020-04" db="EMBL/GenBank/DDBJ databases">
        <title>Pseudoalteromonas caenipelagi sp. nov., isolated from a tidal flat.</title>
        <authorList>
            <person name="Park S."/>
            <person name="Yoon J.-H."/>
        </authorList>
    </citation>
    <scope>NUCLEOTIDE SEQUENCE [LARGE SCALE GENOMIC DNA]</scope>
    <source>
        <strain evidence="2 3">JBTF-M23</strain>
    </source>
</reference>
<evidence type="ECO:0000259" key="1">
    <source>
        <dbReference type="Pfam" id="PF02470"/>
    </source>
</evidence>
<feature type="domain" description="Mce/MlaD" evidence="1">
    <location>
        <begin position="39"/>
        <end position="117"/>
    </location>
</feature>